<comment type="caution">
    <text evidence="3">The sequence shown here is derived from an EMBL/GenBank/DDBJ whole genome shotgun (WGS) entry which is preliminary data.</text>
</comment>
<evidence type="ECO:0000313" key="3">
    <source>
        <dbReference type="EMBL" id="MBP2326537.1"/>
    </source>
</evidence>
<reference evidence="3 4" key="1">
    <citation type="submission" date="2021-03" db="EMBL/GenBank/DDBJ databases">
        <title>Sequencing the genomes of 1000 actinobacteria strains.</title>
        <authorList>
            <person name="Klenk H.-P."/>
        </authorList>
    </citation>
    <scope>NUCLEOTIDE SEQUENCE [LARGE SCALE GENOMIC DNA]</scope>
    <source>
        <strain evidence="3 4">DSM 46670</strain>
    </source>
</reference>
<accession>A0ABS4TQ53</accession>
<evidence type="ECO:0000313" key="4">
    <source>
        <dbReference type="Proteomes" id="UP001519332"/>
    </source>
</evidence>
<gene>
    <name evidence="3" type="ORF">JOF56_006922</name>
</gene>
<evidence type="ECO:0000256" key="1">
    <source>
        <dbReference type="SAM" id="MobiDB-lite"/>
    </source>
</evidence>
<dbReference type="EMBL" id="JAGINW010000001">
    <property type="protein sequence ID" value="MBP2326537.1"/>
    <property type="molecule type" value="Genomic_DNA"/>
</dbReference>
<dbReference type="SUPFAM" id="SSF69349">
    <property type="entry name" value="Phage fibre proteins"/>
    <property type="match status" value="1"/>
</dbReference>
<organism evidence="3 4">
    <name type="scientific">Kibdelosporangium banguiense</name>
    <dbReference type="NCBI Taxonomy" id="1365924"/>
    <lineage>
        <taxon>Bacteria</taxon>
        <taxon>Bacillati</taxon>
        <taxon>Actinomycetota</taxon>
        <taxon>Actinomycetes</taxon>
        <taxon>Pseudonocardiales</taxon>
        <taxon>Pseudonocardiaceae</taxon>
        <taxon>Kibdelosporangium</taxon>
    </lineage>
</organism>
<dbReference type="Pfam" id="PF04717">
    <property type="entry name" value="Phage_base_V"/>
    <property type="match status" value="1"/>
</dbReference>
<sequence>MTVERVVAGLAQRLDHRFFGKYRGLVVDNADPEQLGRLRVRVPSVTGPDVVTGWATACVPYGGAADQGFLMIPEIDAGVWVEYEEGDLEFPIWTGTFWSKPGGSTELPTVDGSAQDPPTRKILKTARGHTIQFEDKDSEELVTIVEAATGNVITLDKNGITIKDGAGGNEITMASSGVTVKSSGTEIVVGSSGVKVGGSGAAEPFVLGNQFKTQVMSFIMSLATHTHVGNLGAPTSPPSSPMNLDVPLSTKHMVE</sequence>
<keyword evidence="4" id="KW-1185">Reference proteome</keyword>
<protein>
    <submittedName>
        <fullName evidence="3">Uncharacterized protein involved in type VI secretion and phage assembly</fullName>
    </submittedName>
</protein>
<name>A0ABS4TQ53_9PSEU</name>
<proteinExistence type="predicted"/>
<feature type="domain" description="Gp5/Type VI secretion system Vgr protein OB-fold" evidence="2">
    <location>
        <begin position="22"/>
        <end position="98"/>
    </location>
</feature>
<evidence type="ECO:0000259" key="2">
    <source>
        <dbReference type="Pfam" id="PF04717"/>
    </source>
</evidence>
<dbReference type="InterPro" id="IPR037026">
    <property type="entry name" value="Vgr_OB-fold_dom_sf"/>
</dbReference>
<dbReference type="RefSeq" id="WP_209643590.1">
    <property type="nucleotide sequence ID" value="NZ_JAGINW010000001.1"/>
</dbReference>
<dbReference type="Gene3D" id="2.40.50.230">
    <property type="entry name" value="Gp5 N-terminal domain"/>
    <property type="match status" value="1"/>
</dbReference>
<dbReference type="InterPro" id="IPR006531">
    <property type="entry name" value="Gp5/Vgr_OB"/>
</dbReference>
<dbReference type="Proteomes" id="UP001519332">
    <property type="component" value="Unassembled WGS sequence"/>
</dbReference>
<feature type="region of interest" description="Disordered" evidence="1">
    <location>
        <begin position="232"/>
        <end position="255"/>
    </location>
</feature>
<dbReference type="SUPFAM" id="SSF69255">
    <property type="entry name" value="gp5 N-terminal domain-like"/>
    <property type="match status" value="1"/>
</dbReference>